<evidence type="ECO:0000313" key="10">
    <source>
        <dbReference type="Proteomes" id="UP000094379"/>
    </source>
</evidence>
<evidence type="ECO:0000313" key="9">
    <source>
        <dbReference type="EMBL" id="ODN66199.1"/>
    </source>
</evidence>
<dbReference type="Gene3D" id="3.40.50.620">
    <property type="entry name" value="HUPs"/>
    <property type="match status" value="1"/>
</dbReference>
<dbReference type="PATRIC" id="fig|291169.3.peg.2090"/>
<dbReference type="PANTHER" id="PTHR42765:SF1">
    <property type="entry name" value="ISOLEUCINE--TRNA LIGASE, MITOCHONDRIAL"/>
    <property type="match status" value="1"/>
</dbReference>
<dbReference type="AlphaFoldDB" id="A0A1E3GQ79"/>
<comment type="similarity">
    <text evidence="1">Belongs to the class-I aminoacyl-tRNA synthetase family. IleS type 1 subfamily.</text>
</comment>
<evidence type="ECO:0000259" key="8">
    <source>
        <dbReference type="Pfam" id="PF00133"/>
    </source>
</evidence>
<evidence type="ECO:0000256" key="6">
    <source>
        <dbReference type="ARBA" id="ARBA00023146"/>
    </source>
</evidence>
<dbReference type="PANTHER" id="PTHR42765">
    <property type="entry name" value="SOLEUCYL-TRNA SYNTHETASE"/>
    <property type="match status" value="1"/>
</dbReference>
<comment type="caution">
    <text evidence="9">The sequence shown here is derived from an EMBL/GenBank/DDBJ whole genome shotgun (WGS) entry which is preliminary data.</text>
</comment>
<dbReference type="InterPro" id="IPR050081">
    <property type="entry name" value="Ile-tRNA_ligase"/>
</dbReference>
<dbReference type="Pfam" id="PF00133">
    <property type="entry name" value="tRNA-synt_1"/>
    <property type="match status" value="1"/>
</dbReference>
<evidence type="ECO:0000256" key="3">
    <source>
        <dbReference type="ARBA" id="ARBA00022741"/>
    </source>
</evidence>
<dbReference type="EMBL" id="MCRI01000025">
    <property type="protein sequence ID" value="ODN66199.1"/>
    <property type="molecule type" value="Genomic_DNA"/>
</dbReference>
<gene>
    <name evidence="9" type="primary">ileS_1</name>
    <name evidence="9" type="ORF">A9E74_02079</name>
</gene>
<feature type="domain" description="Aminoacyl-tRNA synthetase class Ia" evidence="8">
    <location>
        <begin position="28"/>
        <end position="114"/>
    </location>
</feature>
<keyword evidence="4" id="KW-0067">ATP-binding</keyword>
<keyword evidence="10" id="KW-1185">Reference proteome</keyword>
<dbReference type="InterPro" id="IPR001412">
    <property type="entry name" value="aa-tRNA-synth_I_CS"/>
</dbReference>
<keyword evidence="6" id="KW-0030">Aminoacyl-tRNA synthetase</keyword>
<dbReference type="Proteomes" id="UP000094379">
    <property type="component" value="Unassembled WGS sequence"/>
</dbReference>
<evidence type="ECO:0000256" key="5">
    <source>
        <dbReference type="ARBA" id="ARBA00022917"/>
    </source>
</evidence>
<dbReference type="GO" id="GO:0005524">
    <property type="term" value="F:ATP binding"/>
    <property type="evidence" value="ECO:0007669"/>
    <property type="project" value="UniProtKB-KW"/>
</dbReference>
<protein>
    <submittedName>
        <fullName evidence="9">Isoleucine--tRNA ligase</fullName>
        <ecNumber evidence="9">6.1.1.5</ecNumber>
    </submittedName>
</protein>
<proteinExistence type="inferred from homology"/>
<organism evidence="9 10">
    <name type="scientific">Methylophaga muralis</name>
    <dbReference type="NCBI Taxonomy" id="291169"/>
    <lineage>
        <taxon>Bacteria</taxon>
        <taxon>Pseudomonadati</taxon>
        <taxon>Pseudomonadota</taxon>
        <taxon>Gammaproteobacteria</taxon>
        <taxon>Thiotrichales</taxon>
        <taxon>Piscirickettsiaceae</taxon>
        <taxon>Methylophaga</taxon>
    </lineage>
</organism>
<accession>A0A1E3GQ79</accession>
<comment type="catalytic activity">
    <reaction evidence="7">
        <text>tRNA(Ile) + L-isoleucine + ATP = L-isoleucyl-tRNA(Ile) + AMP + diphosphate</text>
        <dbReference type="Rhea" id="RHEA:11060"/>
        <dbReference type="Rhea" id="RHEA-COMP:9666"/>
        <dbReference type="Rhea" id="RHEA-COMP:9695"/>
        <dbReference type="ChEBI" id="CHEBI:30616"/>
        <dbReference type="ChEBI" id="CHEBI:33019"/>
        <dbReference type="ChEBI" id="CHEBI:58045"/>
        <dbReference type="ChEBI" id="CHEBI:78442"/>
        <dbReference type="ChEBI" id="CHEBI:78528"/>
        <dbReference type="ChEBI" id="CHEBI:456215"/>
        <dbReference type="EC" id="6.1.1.5"/>
    </reaction>
</comment>
<dbReference type="GO" id="GO:0005829">
    <property type="term" value="C:cytosol"/>
    <property type="evidence" value="ECO:0007669"/>
    <property type="project" value="TreeGrafter"/>
</dbReference>
<evidence type="ECO:0000256" key="4">
    <source>
        <dbReference type="ARBA" id="ARBA00022840"/>
    </source>
</evidence>
<sequence length="116" mass="13123">MADYKHTLNLPATEFPMKAGLPTREPVILKRWQEQDLYRQLRETNQGKPKFILHDGPPYANGDIHIGHAVNKILKDIILKSKTLSGFDTPYVPGWDCHGLPIELNVEKKVGKPGVK</sequence>
<dbReference type="STRING" id="291169.A9E74_02079"/>
<keyword evidence="2 9" id="KW-0436">Ligase</keyword>
<dbReference type="GO" id="GO:0006428">
    <property type="term" value="P:isoleucyl-tRNA aminoacylation"/>
    <property type="evidence" value="ECO:0007669"/>
    <property type="project" value="TreeGrafter"/>
</dbReference>
<evidence type="ECO:0000256" key="1">
    <source>
        <dbReference type="ARBA" id="ARBA00006887"/>
    </source>
</evidence>
<dbReference type="GO" id="GO:0004822">
    <property type="term" value="F:isoleucine-tRNA ligase activity"/>
    <property type="evidence" value="ECO:0007669"/>
    <property type="project" value="UniProtKB-EC"/>
</dbReference>
<dbReference type="InterPro" id="IPR014729">
    <property type="entry name" value="Rossmann-like_a/b/a_fold"/>
</dbReference>
<dbReference type="SUPFAM" id="SSF52374">
    <property type="entry name" value="Nucleotidylyl transferase"/>
    <property type="match status" value="1"/>
</dbReference>
<keyword evidence="5" id="KW-0648">Protein biosynthesis</keyword>
<name>A0A1E3GQ79_9GAMM</name>
<evidence type="ECO:0000256" key="7">
    <source>
        <dbReference type="ARBA" id="ARBA00048359"/>
    </source>
</evidence>
<evidence type="ECO:0000256" key="2">
    <source>
        <dbReference type="ARBA" id="ARBA00022598"/>
    </source>
</evidence>
<keyword evidence="3" id="KW-0547">Nucleotide-binding</keyword>
<dbReference type="PROSITE" id="PS00178">
    <property type="entry name" value="AA_TRNA_LIGASE_I"/>
    <property type="match status" value="1"/>
</dbReference>
<reference evidence="9 10" key="1">
    <citation type="submission" date="2016-07" db="EMBL/GenBank/DDBJ databases">
        <title>Draft Genome Sequence of Methylophaga muralis Bur 1.</title>
        <authorList>
            <person name="Vasilenko O.V."/>
            <person name="Doronina N.V."/>
            <person name="Shmareva M.N."/>
            <person name="Tarlachkov S.V."/>
            <person name="Mustakhimov I."/>
            <person name="Trotsenko Y.A."/>
        </authorList>
    </citation>
    <scope>NUCLEOTIDE SEQUENCE [LARGE SCALE GENOMIC DNA]</scope>
    <source>
        <strain evidence="9 10">Bur 1</strain>
    </source>
</reference>
<dbReference type="InterPro" id="IPR002300">
    <property type="entry name" value="aa-tRNA-synth_Ia"/>
</dbReference>
<dbReference type="EC" id="6.1.1.5" evidence="9"/>